<reference evidence="2" key="1">
    <citation type="journal article" date="2014" name="Int. J. Syst. Evol. Microbiol.">
        <title>Complete genome sequence of Corynebacterium casei LMG S-19264T (=DSM 44701T), isolated from a smear-ripened cheese.</title>
        <authorList>
            <consortium name="US DOE Joint Genome Institute (JGI-PGF)"/>
            <person name="Walter F."/>
            <person name="Albersmeier A."/>
            <person name="Kalinowski J."/>
            <person name="Ruckert C."/>
        </authorList>
    </citation>
    <scope>NUCLEOTIDE SEQUENCE</scope>
    <source>
        <strain evidence="2">CCM 7086</strain>
    </source>
</reference>
<dbReference type="Proteomes" id="UP000620266">
    <property type="component" value="Unassembled WGS sequence"/>
</dbReference>
<organism evidence="2 3">
    <name type="scientific">Oxalicibacterium flavum</name>
    <dbReference type="NCBI Taxonomy" id="179467"/>
    <lineage>
        <taxon>Bacteria</taxon>
        <taxon>Pseudomonadati</taxon>
        <taxon>Pseudomonadota</taxon>
        <taxon>Betaproteobacteria</taxon>
        <taxon>Burkholderiales</taxon>
        <taxon>Oxalobacteraceae</taxon>
        <taxon>Oxalicibacterium</taxon>
    </lineage>
</organism>
<keyword evidence="3" id="KW-1185">Reference proteome</keyword>
<dbReference type="AlphaFoldDB" id="A0A8J2UKT8"/>
<name>A0A8J2UKT8_9BURK</name>
<feature type="region of interest" description="Disordered" evidence="1">
    <location>
        <begin position="16"/>
        <end position="64"/>
    </location>
</feature>
<evidence type="ECO:0000256" key="1">
    <source>
        <dbReference type="SAM" id="MobiDB-lite"/>
    </source>
</evidence>
<dbReference type="RefSeq" id="WP_188395580.1">
    <property type="nucleotide sequence ID" value="NZ_BMCG01000003.1"/>
</dbReference>
<protein>
    <submittedName>
        <fullName evidence="2">Uncharacterized protein</fullName>
    </submittedName>
</protein>
<comment type="caution">
    <text evidence="2">The sequence shown here is derived from an EMBL/GenBank/DDBJ whole genome shotgun (WGS) entry which is preliminary data.</text>
</comment>
<proteinExistence type="predicted"/>
<accession>A0A8J2UKT8</accession>
<gene>
    <name evidence="2" type="ORF">GCM10007205_14670</name>
</gene>
<evidence type="ECO:0000313" key="3">
    <source>
        <dbReference type="Proteomes" id="UP000620266"/>
    </source>
</evidence>
<reference evidence="2" key="2">
    <citation type="submission" date="2020-09" db="EMBL/GenBank/DDBJ databases">
        <authorList>
            <person name="Sun Q."/>
            <person name="Sedlacek I."/>
        </authorList>
    </citation>
    <scope>NUCLEOTIDE SEQUENCE</scope>
    <source>
        <strain evidence="2">CCM 7086</strain>
    </source>
</reference>
<sequence>MANKALARRQKLVIRLEPSQRAPRNPYAVAAKQRAAGPHKASNSAQRQAQQRLLKAKLKEPEDD</sequence>
<evidence type="ECO:0000313" key="2">
    <source>
        <dbReference type="EMBL" id="GGC06557.1"/>
    </source>
</evidence>
<dbReference type="EMBL" id="BMCG01000003">
    <property type="protein sequence ID" value="GGC06557.1"/>
    <property type="molecule type" value="Genomic_DNA"/>
</dbReference>